<dbReference type="InParanoid" id="B2A645"/>
<dbReference type="PANTHER" id="PTHR22993:SF9">
    <property type="entry name" value="FORMAMIDOPYRIMIDINE-DNA GLYCOSYLASE"/>
    <property type="match status" value="1"/>
</dbReference>
<dbReference type="OrthoDB" id="9800855at2"/>
<dbReference type="HAMAP" id="MF_00103">
    <property type="entry name" value="Fapy_DNA_glycosyl"/>
    <property type="match status" value="1"/>
</dbReference>
<dbReference type="SMART" id="SM00898">
    <property type="entry name" value="Fapy_DNA_glyco"/>
    <property type="match status" value="1"/>
</dbReference>
<dbReference type="InterPro" id="IPR010979">
    <property type="entry name" value="Ribosomal_uS13-like_H2TH"/>
</dbReference>
<dbReference type="NCBIfam" id="TIGR00577">
    <property type="entry name" value="fpg"/>
    <property type="match status" value="1"/>
</dbReference>
<feature type="domain" description="Formamidopyrimidine-DNA glycosylase catalytic" evidence="17">
    <location>
        <begin position="2"/>
        <end position="135"/>
    </location>
</feature>
<keyword evidence="7 15" id="KW-0378">Hydrolase</keyword>
<comment type="cofactor">
    <cofactor evidence="15">
        <name>Zn(2+)</name>
        <dbReference type="ChEBI" id="CHEBI:29105"/>
    </cofactor>
    <text evidence="15">Binds 1 zinc ion per subunit.</text>
</comment>
<feature type="binding site" evidence="15">
    <location>
        <position position="113"/>
    </location>
    <ligand>
        <name>DNA</name>
        <dbReference type="ChEBI" id="CHEBI:16991"/>
    </ligand>
</feature>
<dbReference type="CDD" id="cd08966">
    <property type="entry name" value="EcFpg-like_N"/>
    <property type="match status" value="1"/>
</dbReference>
<evidence type="ECO:0000256" key="12">
    <source>
        <dbReference type="ARBA" id="ARBA00023268"/>
    </source>
</evidence>
<dbReference type="GO" id="GO:0008270">
    <property type="term" value="F:zinc ion binding"/>
    <property type="evidence" value="ECO:0007669"/>
    <property type="project" value="UniProtKB-UniRule"/>
</dbReference>
<dbReference type="Proteomes" id="UP000001683">
    <property type="component" value="Chromosome"/>
</dbReference>
<evidence type="ECO:0000259" key="17">
    <source>
        <dbReference type="PROSITE" id="PS51068"/>
    </source>
</evidence>
<evidence type="ECO:0000256" key="2">
    <source>
        <dbReference type="ARBA" id="ARBA00009409"/>
    </source>
</evidence>
<dbReference type="Gene3D" id="3.20.190.10">
    <property type="entry name" value="MutM-like, N-terminal"/>
    <property type="match status" value="1"/>
</dbReference>
<feature type="active site" description="Schiff-base intermediate with DNA" evidence="15">
    <location>
        <position position="2"/>
    </location>
</feature>
<keyword evidence="11 15" id="KW-0456">Lyase</keyword>
<dbReference type="InterPro" id="IPR035937">
    <property type="entry name" value="FPG_N"/>
</dbReference>
<reference evidence="18 19" key="2">
    <citation type="journal article" date="2011" name="J. Bacteriol.">
        <title>Complete genome sequence of the anaerobic, halophilic alkalithermophile Natranaerobius thermophilus JW/NM-WN-LF.</title>
        <authorList>
            <person name="Zhao B."/>
            <person name="Mesbah N.M."/>
            <person name="Dalin E."/>
            <person name="Goodwin L."/>
            <person name="Nolan M."/>
            <person name="Pitluck S."/>
            <person name="Chertkov O."/>
            <person name="Brettin T.S."/>
            <person name="Han J."/>
            <person name="Larimer F.W."/>
            <person name="Land M.L."/>
            <person name="Hauser L."/>
            <person name="Kyrpides N."/>
            <person name="Wiegel J."/>
        </authorList>
    </citation>
    <scope>NUCLEOTIDE SEQUENCE [LARGE SCALE GENOMIC DNA]</scope>
    <source>
        <strain evidence="19">ATCC BAA-1301 / DSM 18059 / JW/NM-WN-LF</strain>
    </source>
</reference>
<dbReference type="Pfam" id="PF06831">
    <property type="entry name" value="H2TH"/>
    <property type="match status" value="1"/>
</dbReference>
<dbReference type="InterPro" id="IPR012319">
    <property type="entry name" value="FPG_cat"/>
</dbReference>
<dbReference type="FunFam" id="1.10.8.50:FF:000003">
    <property type="entry name" value="Formamidopyrimidine-DNA glycosylase"/>
    <property type="match status" value="1"/>
</dbReference>
<dbReference type="STRING" id="457570.Nther_1891"/>
<dbReference type="Gene3D" id="1.10.8.50">
    <property type="match status" value="1"/>
</dbReference>
<keyword evidence="10 15" id="KW-0234">DNA repair</keyword>
<feature type="active site" description="Proton donor; for beta-elimination activity" evidence="15">
    <location>
        <position position="59"/>
    </location>
</feature>
<dbReference type="Pfam" id="PF01149">
    <property type="entry name" value="Fapy_DNA_glyco"/>
    <property type="match status" value="1"/>
</dbReference>
<comment type="caution">
    <text evidence="15">Lacks conserved residue(s) required for the propagation of feature annotation.</text>
</comment>
<dbReference type="GO" id="GO:0140078">
    <property type="term" value="F:class I DNA-(apurinic or apyrimidinic site) endonuclease activity"/>
    <property type="evidence" value="ECO:0007669"/>
    <property type="project" value="UniProtKB-EC"/>
</dbReference>
<dbReference type="EC" id="4.2.99.18" evidence="15"/>
<evidence type="ECO:0000256" key="14">
    <source>
        <dbReference type="ARBA" id="ARBA00044632"/>
    </source>
</evidence>
<dbReference type="GO" id="GO:0034039">
    <property type="term" value="F:8-oxo-7,8-dihydroguanine DNA N-glycosylase activity"/>
    <property type="evidence" value="ECO:0007669"/>
    <property type="project" value="TreeGrafter"/>
</dbReference>
<evidence type="ECO:0000313" key="18">
    <source>
        <dbReference type="EMBL" id="ACB85462.1"/>
    </source>
</evidence>
<gene>
    <name evidence="15" type="primary">mutM</name>
    <name evidence="15" type="synonym">fpg</name>
    <name evidence="18" type="ordered locus">Nther_1891</name>
</gene>
<evidence type="ECO:0000256" key="15">
    <source>
        <dbReference type="HAMAP-Rule" id="MF_00103"/>
    </source>
</evidence>
<accession>B2A645</accession>
<keyword evidence="19" id="KW-1185">Reference proteome</keyword>
<dbReference type="RefSeq" id="WP_012448326.1">
    <property type="nucleotide sequence ID" value="NC_010718.1"/>
</dbReference>
<organism evidence="18 19">
    <name type="scientific">Natranaerobius thermophilus (strain ATCC BAA-1301 / DSM 18059 / JW/NM-WN-LF)</name>
    <dbReference type="NCBI Taxonomy" id="457570"/>
    <lineage>
        <taxon>Bacteria</taxon>
        <taxon>Bacillati</taxon>
        <taxon>Bacillota</taxon>
        <taxon>Clostridia</taxon>
        <taxon>Natranaerobiales</taxon>
        <taxon>Natranaerobiaceae</taxon>
        <taxon>Natranaerobius</taxon>
    </lineage>
</organism>
<dbReference type="InterPro" id="IPR015886">
    <property type="entry name" value="H2TH_FPG"/>
</dbReference>
<dbReference type="GO" id="GO:0006284">
    <property type="term" value="P:base-excision repair"/>
    <property type="evidence" value="ECO:0007669"/>
    <property type="project" value="InterPro"/>
</dbReference>
<name>B2A645_NATTJ</name>
<protein>
    <recommendedName>
        <fullName evidence="15">Formamidopyrimidine-DNA glycosylase</fullName>
        <shortName evidence="15">Fapy-DNA glycosylase</shortName>
        <ecNumber evidence="15">3.2.2.23</ecNumber>
    </recommendedName>
    <alternativeName>
        <fullName evidence="15">DNA-(apurinic or apyrimidinic site) lyase MutM</fullName>
        <shortName evidence="15">AP lyase MutM</shortName>
        <ecNumber evidence="15">4.2.99.18</ecNumber>
    </alternativeName>
</protein>
<dbReference type="HOGENOM" id="CLU_038423_1_2_9"/>
<dbReference type="SUPFAM" id="SSF57716">
    <property type="entry name" value="Glucocorticoid receptor-like (DNA-binding domain)"/>
    <property type="match status" value="1"/>
</dbReference>
<evidence type="ECO:0000256" key="13">
    <source>
        <dbReference type="ARBA" id="ARBA00023295"/>
    </source>
</evidence>
<dbReference type="KEGG" id="nth:Nther_1891"/>
<comment type="catalytic activity">
    <reaction evidence="14 15">
        <text>2'-deoxyribonucleotide-(2'-deoxyribose 5'-phosphate)-2'-deoxyribonucleotide-DNA = a 3'-end 2'-deoxyribonucleotide-(2,3-dehydro-2,3-deoxyribose 5'-phosphate)-DNA + a 5'-end 5'-phospho-2'-deoxyribonucleoside-DNA + H(+)</text>
        <dbReference type="Rhea" id="RHEA:66592"/>
        <dbReference type="Rhea" id="RHEA-COMP:13180"/>
        <dbReference type="Rhea" id="RHEA-COMP:16897"/>
        <dbReference type="Rhea" id="RHEA-COMP:17067"/>
        <dbReference type="ChEBI" id="CHEBI:15378"/>
        <dbReference type="ChEBI" id="CHEBI:136412"/>
        <dbReference type="ChEBI" id="CHEBI:157695"/>
        <dbReference type="ChEBI" id="CHEBI:167181"/>
        <dbReference type="EC" id="4.2.99.18"/>
    </reaction>
</comment>
<evidence type="ECO:0000259" key="16">
    <source>
        <dbReference type="PROSITE" id="PS51066"/>
    </source>
</evidence>
<dbReference type="EMBL" id="CP001034">
    <property type="protein sequence ID" value="ACB85462.1"/>
    <property type="molecule type" value="Genomic_DNA"/>
</dbReference>
<evidence type="ECO:0000256" key="9">
    <source>
        <dbReference type="ARBA" id="ARBA00023125"/>
    </source>
</evidence>
<dbReference type="Pfam" id="PF06827">
    <property type="entry name" value="zf-FPG_IleRS"/>
    <property type="match status" value="1"/>
</dbReference>
<dbReference type="NCBIfam" id="NF002211">
    <property type="entry name" value="PRK01103.1"/>
    <property type="match status" value="1"/>
</dbReference>
<keyword evidence="9 15" id="KW-0238">DNA-binding</keyword>
<dbReference type="EC" id="3.2.2.23" evidence="15"/>
<keyword evidence="13 15" id="KW-0326">Glycosidase</keyword>
<proteinExistence type="inferred from homology"/>
<evidence type="ECO:0000256" key="7">
    <source>
        <dbReference type="ARBA" id="ARBA00022801"/>
    </source>
</evidence>
<keyword evidence="5 15" id="KW-0227">DNA damage</keyword>
<keyword evidence="8 15" id="KW-0862">Zinc</keyword>
<dbReference type="InterPro" id="IPR010663">
    <property type="entry name" value="Znf_FPG/IleRS"/>
</dbReference>
<comment type="similarity">
    <text evidence="2 15">Belongs to the FPG family.</text>
</comment>
<feature type="active site" description="Proton donor; for delta-elimination activity" evidence="15">
    <location>
        <position position="284"/>
    </location>
</feature>
<feature type="active site" description="Proton donor" evidence="15">
    <location>
        <position position="3"/>
    </location>
</feature>
<dbReference type="PROSITE" id="PS51066">
    <property type="entry name" value="ZF_FPG_2"/>
    <property type="match status" value="1"/>
</dbReference>
<keyword evidence="4 15" id="KW-0479">Metal-binding</keyword>
<feature type="binding site" evidence="15">
    <location>
        <position position="132"/>
    </location>
    <ligand>
        <name>DNA</name>
        <dbReference type="ChEBI" id="CHEBI:16991"/>
    </ligand>
</feature>
<dbReference type="SMART" id="SM01232">
    <property type="entry name" value="H2TH"/>
    <property type="match status" value="1"/>
</dbReference>
<comment type="subunit">
    <text evidence="3 15">Monomer.</text>
</comment>
<evidence type="ECO:0000256" key="1">
    <source>
        <dbReference type="ARBA" id="ARBA00001668"/>
    </source>
</evidence>
<evidence type="ECO:0000256" key="11">
    <source>
        <dbReference type="ARBA" id="ARBA00023239"/>
    </source>
</evidence>
<dbReference type="InterPro" id="IPR000214">
    <property type="entry name" value="Znf_DNA_glyclase/AP_lyase"/>
</dbReference>
<sequence length="295" mass="34094">MPELPEVETIKKSLLSDLTGDRISRVEIYFPGMLQNMSPEDFKESVISNQIKDVKRRGKYLLIYVSCNGKMKDQVKVIIIHLRMTGRLILKNNEVEKSHNHLDDEEIIQEYRHLRCLFQLQSGITLEFHDQRKFGTMALVNQGEEFYWKGLANLGPEPLSEEFDYEDFYKGVKKSKKPIKGILLDQKLVAGIGNIYADEVLFASGIHPARKGEELTEQEVGSLYKTIIQILELGIKYRGTTFSDYRDSEGNKGNFQDLLKVFNRNKEECLICRREVQKTKVANRGTYYCPNCQPL</sequence>
<evidence type="ECO:0000256" key="8">
    <source>
        <dbReference type="ARBA" id="ARBA00022833"/>
    </source>
</evidence>
<dbReference type="GO" id="GO:0003684">
    <property type="term" value="F:damaged DNA binding"/>
    <property type="evidence" value="ECO:0007669"/>
    <property type="project" value="InterPro"/>
</dbReference>
<comment type="catalytic activity">
    <reaction evidence="1 15">
        <text>Hydrolysis of DNA containing ring-opened 7-methylguanine residues, releasing 2,6-diamino-4-hydroxy-5-(N-methyl)formamidopyrimidine.</text>
        <dbReference type="EC" id="3.2.2.23"/>
    </reaction>
</comment>
<dbReference type="FunCoup" id="B2A645">
    <property type="interactions" value="296"/>
</dbReference>
<evidence type="ECO:0000256" key="10">
    <source>
        <dbReference type="ARBA" id="ARBA00023204"/>
    </source>
</evidence>
<dbReference type="PANTHER" id="PTHR22993">
    <property type="entry name" value="FORMAMIDOPYRIMIDINE-DNA GLYCOSYLASE"/>
    <property type="match status" value="1"/>
</dbReference>
<feature type="domain" description="FPG-type" evidence="16">
    <location>
        <begin position="260"/>
        <end position="294"/>
    </location>
</feature>
<reference evidence="18 19" key="1">
    <citation type="submission" date="2008-04" db="EMBL/GenBank/DDBJ databases">
        <title>Complete sequence of chromosome of Natranaerobius thermophilus JW/NM-WN-LF.</title>
        <authorList>
            <consortium name="US DOE Joint Genome Institute"/>
            <person name="Copeland A."/>
            <person name="Lucas S."/>
            <person name="Lapidus A."/>
            <person name="Glavina del Rio T."/>
            <person name="Dalin E."/>
            <person name="Tice H."/>
            <person name="Bruce D."/>
            <person name="Goodwin L."/>
            <person name="Pitluck S."/>
            <person name="Chertkov O."/>
            <person name="Brettin T."/>
            <person name="Detter J.C."/>
            <person name="Han C."/>
            <person name="Kuske C.R."/>
            <person name="Schmutz J."/>
            <person name="Larimer F."/>
            <person name="Land M."/>
            <person name="Hauser L."/>
            <person name="Kyrpides N."/>
            <person name="Lykidis A."/>
            <person name="Mesbah N.M."/>
            <person name="Wiegel J."/>
        </authorList>
    </citation>
    <scope>NUCLEOTIDE SEQUENCE [LARGE SCALE GENOMIC DNA]</scope>
    <source>
        <strain evidence="19">ATCC BAA-1301 / DSM 18059 / JW/NM-WN-LF</strain>
    </source>
</reference>
<dbReference type="GO" id="GO:0003690">
    <property type="term" value="F:double-stranded DNA binding"/>
    <property type="evidence" value="ECO:0007669"/>
    <property type="project" value="UniProtKB-ARBA"/>
</dbReference>
<dbReference type="SUPFAM" id="SSF81624">
    <property type="entry name" value="N-terminal domain of MutM-like DNA repair proteins"/>
    <property type="match status" value="1"/>
</dbReference>
<dbReference type="AlphaFoldDB" id="B2A645"/>
<comment type="function">
    <text evidence="15">Involved in base excision repair of DNA damaged by oxidation or by mutagenic agents. Acts as DNA glycosylase that recognizes and removes damaged bases. Has a preference for oxidized purines, such as 7,8-dihydro-8-oxoguanine (8-oxoG). Has AP (apurinic/apyrimidinic) lyase activity and introduces nicks in the DNA strand. Cleaves the DNA backbone by beta-delta elimination to generate a single-strand break at the site of the removed base with both 3'- and 5'-phosphates.</text>
</comment>
<dbReference type="InterPro" id="IPR020629">
    <property type="entry name" value="FPG_Glyclase"/>
</dbReference>
<dbReference type="SUPFAM" id="SSF46946">
    <property type="entry name" value="S13-like H2TH domain"/>
    <property type="match status" value="1"/>
</dbReference>
<dbReference type="eggNOG" id="COG0266">
    <property type="taxonomic scope" value="Bacteria"/>
</dbReference>
<keyword evidence="12 15" id="KW-0511">Multifunctional enzyme</keyword>
<dbReference type="PROSITE" id="PS51068">
    <property type="entry name" value="FPG_CAT"/>
    <property type="match status" value="1"/>
</dbReference>
<keyword evidence="6 15" id="KW-0863">Zinc-finger</keyword>
<evidence type="ECO:0000256" key="4">
    <source>
        <dbReference type="ARBA" id="ARBA00022723"/>
    </source>
</evidence>
<evidence type="ECO:0000313" key="19">
    <source>
        <dbReference type="Proteomes" id="UP000001683"/>
    </source>
</evidence>
<evidence type="ECO:0000256" key="3">
    <source>
        <dbReference type="ARBA" id="ARBA00011245"/>
    </source>
</evidence>
<evidence type="ECO:0000256" key="5">
    <source>
        <dbReference type="ARBA" id="ARBA00022763"/>
    </source>
</evidence>
<evidence type="ECO:0000256" key="6">
    <source>
        <dbReference type="ARBA" id="ARBA00022771"/>
    </source>
</evidence>